<proteinExistence type="inferred from homology"/>
<accession>A0A1T4SNY5</accession>
<evidence type="ECO:0000256" key="6">
    <source>
        <dbReference type="ARBA" id="ARBA00022989"/>
    </source>
</evidence>
<dbReference type="GO" id="GO:0005886">
    <property type="term" value="C:plasma membrane"/>
    <property type="evidence" value="ECO:0007669"/>
    <property type="project" value="UniProtKB-SubCell"/>
</dbReference>
<keyword evidence="3" id="KW-1003">Cell membrane</keyword>
<dbReference type="OrthoDB" id="7843639at2"/>
<comment type="similarity">
    <text evidence="8 9">Belongs to the TRAP transporter small permease family.</text>
</comment>
<evidence type="ECO:0000256" key="7">
    <source>
        <dbReference type="ARBA" id="ARBA00023136"/>
    </source>
</evidence>
<name>A0A1T4SNY5_9HYPH</name>
<evidence type="ECO:0000256" key="1">
    <source>
        <dbReference type="ARBA" id="ARBA00004429"/>
    </source>
</evidence>
<protein>
    <recommendedName>
        <fullName evidence="9">TRAP transporter small permease protein</fullName>
    </recommendedName>
</protein>
<dbReference type="GO" id="GO:0015740">
    <property type="term" value="P:C4-dicarboxylate transport"/>
    <property type="evidence" value="ECO:0007669"/>
    <property type="project" value="TreeGrafter"/>
</dbReference>
<dbReference type="Proteomes" id="UP000190135">
    <property type="component" value="Unassembled WGS sequence"/>
</dbReference>
<dbReference type="PANTHER" id="PTHR35011:SF2">
    <property type="entry name" value="2,3-DIKETO-L-GULONATE TRAP TRANSPORTER SMALL PERMEASE PROTEIN YIAM"/>
    <property type="match status" value="1"/>
</dbReference>
<feature type="transmembrane region" description="Helical" evidence="9">
    <location>
        <begin position="47"/>
        <end position="64"/>
    </location>
</feature>
<dbReference type="AlphaFoldDB" id="A0A1T4SNY5"/>
<organism evidence="11 12">
    <name type="scientific">Consotaella salsifontis</name>
    <dbReference type="NCBI Taxonomy" id="1365950"/>
    <lineage>
        <taxon>Bacteria</taxon>
        <taxon>Pseudomonadati</taxon>
        <taxon>Pseudomonadota</taxon>
        <taxon>Alphaproteobacteria</taxon>
        <taxon>Hyphomicrobiales</taxon>
        <taxon>Aurantimonadaceae</taxon>
        <taxon>Consotaella</taxon>
    </lineage>
</organism>
<dbReference type="RefSeq" id="WP_078709466.1">
    <property type="nucleotide sequence ID" value="NZ_FUXL01000012.1"/>
</dbReference>
<evidence type="ECO:0000256" key="2">
    <source>
        <dbReference type="ARBA" id="ARBA00022448"/>
    </source>
</evidence>
<comment type="subunit">
    <text evidence="9">The complex comprises the extracytoplasmic solute receptor protein and the two transmembrane proteins.</text>
</comment>
<keyword evidence="12" id="KW-1185">Reference proteome</keyword>
<keyword evidence="6 9" id="KW-1133">Transmembrane helix</keyword>
<dbReference type="InterPro" id="IPR007387">
    <property type="entry name" value="TRAP_DctQ"/>
</dbReference>
<dbReference type="Pfam" id="PF04290">
    <property type="entry name" value="DctQ"/>
    <property type="match status" value="1"/>
</dbReference>
<feature type="domain" description="Tripartite ATP-independent periplasmic transporters DctQ component" evidence="10">
    <location>
        <begin position="25"/>
        <end position="152"/>
    </location>
</feature>
<evidence type="ECO:0000256" key="5">
    <source>
        <dbReference type="ARBA" id="ARBA00022692"/>
    </source>
</evidence>
<evidence type="ECO:0000256" key="3">
    <source>
        <dbReference type="ARBA" id="ARBA00022475"/>
    </source>
</evidence>
<gene>
    <name evidence="11" type="ORF">SAMN05428963_11281</name>
</gene>
<sequence>MKIVDLFDRNFEKSIVTVILVATSLILVVQVFMRYVLGSPLVWAEELARYLLVWCTMIGTSLAVRESRHIVVDFAPVVFGARSVGLFSVLSHIGVLIFCGVILYYAIPFVERVRALGQLSPTLEIPMWLVYAALPVGAAASALRTLQAMWLLHRGVPVPAGQNAEESL</sequence>
<evidence type="ECO:0000313" key="12">
    <source>
        <dbReference type="Proteomes" id="UP000190135"/>
    </source>
</evidence>
<evidence type="ECO:0000313" key="11">
    <source>
        <dbReference type="EMBL" id="SKA29892.1"/>
    </source>
</evidence>
<dbReference type="PANTHER" id="PTHR35011">
    <property type="entry name" value="2,3-DIKETO-L-GULONATE TRAP TRANSPORTER SMALL PERMEASE PROTEIN YIAM"/>
    <property type="match status" value="1"/>
</dbReference>
<evidence type="ECO:0000256" key="8">
    <source>
        <dbReference type="ARBA" id="ARBA00038436"/>
    </source>
</evidence>
<dbReference type="EMBL" id="FUXL01000012">
    <property type="protein sequence ID" value="SKA29892.1"/>
    <property type="molecule type" value="Genomic_DNA"/>
</dbReference>
<keyword evidence="5 9" id="KW-0812">Transmembrane</keyword>
<dbReference type="InterPro" id="IPR055348">
    <property type="entry name" value="DctQ"/>
</dbReference>
<feature type="transmembrane region" description="Helical" evidence="9">
    <location>
        <begin position="127"/>
        <end position="146"/>
    </location>
</feature>
<keyword evidence="7 9" id="KW-0472">Membrane</keyword>
<evidence type="ECO:0000256" key="4">
    <source>
        <dbReference type="ARBA" id="ARBA00022519"/>
    </source>
</evidence>
<dbReference type="STRING" id="1365950.SAMN05428963_11281"/>
<feature type="transmembrane region" description="Helical" evidence="9">
    <location>
        <begin position="15"/>
        <end position="35"/>
    </location>
</feature>
<reference evidence="11 12" key="1">
    <citation type="submission" date="2017-02" db="EMBL/GenBank/DDBJ databases">
        <authorList>
            <person name="Peterson S.W."/>
        </authorList>
    </citation>
    <scope>NUCLEOTIDE SEQUENCE [LARGE SCALE GENOMIC DNA]</scope>
    <source>
        <strain evidence="11 12">USBA 369</strain>
    </source>
</reference>
<comment type="function">
    <text evidence="9">Part of the tripartite ATP-independent periplasmic (TRAP) transport system.</text>
</comment>
<comment type="subcellular location">
    <subcellularLocation>
        <location evidence="1 9">Cell inner membrane</location>
        <topology evidence="1 9">Multi-pass membrane protein</topology>
    </subcellularLocation>
</comment>
<feature type="transmembrane region" description="Helical" evidence="9">
    <location>
        <begin position="84"/>
        <end position="107"/>
    </location>
</feature>
<evidence type="ECO:0000256" key="9">
    <source>
        <dbReference type="RuleBase" id="RU369079"/>
    </source>
</evidence>
<dbReference type="GO" id="GO:0022857">
    <property type="term" value="F:transmembrane transporter activity"/>
    <property type="evidence" value="ECO:0007669"/>
    <property type="project" value="UniProtKB-UniRule"/>
</dbReference>
<keyword evidence="4 9" id="KW-0997">Cell inner membrane</keyword>
<keyword evidence="2 9" id="KW-0813">Transport</keyword>
<evidence type="ECO:0000259" key="10">
    <source>
        <dbReference type="Pfam" id="PF04290"/>
    </source>
</evidence>